<proteinExistence type="predicted"/>
<dbReference type="InterPro" id="IPR050281">
    <property type="entry name" value="Flavin_monoamine_oxidase"/>
</dbReference>
<dbReference type="GO" id="GO:0009063">
    <property type="term" value="P:amino acid catabolic process"/>
    <property type="evidence" value="ECO:0007669"/>
    <property type="project" value="TreeGrafter"/>
</dbReference>
<evidence type="ECO:0000313" key="3">
    <source>
        <dbReference type="EMBL" id="KAJ5361702.1"/>
    </source>
</evidence>
<dbReference type="Proteomes" id="UP001148299">
    <property type="component" value="Unassembled WGS sequence"/>
</dbReference>
<dbReference type="Gene3D" id="1.20.1440.240">
    <property type="match status" value="1"/>
</dbReference>
<evidence type="ECO:0000256" key="1">
    <source>
        <dbReference type="SAM" id="SignalP"/>
    </source>
</evidence>
<dbReference type="GO" id="GO:0001716">
    <property type="term" value="F:L-amino-acid oxidase activity"/>
    <property type="evidence" value="ECO:0007669"/>
    <property type="project" value="TreeGrafter"/>
</dbReference>
<comment type="caution">
    <text evidence="3">The sequence shown here is derived from an EMBL/GenBank/DDBJ whole genome shotgun (WGS) entry which is preliminary data.</text>
</comment>
<keyword evidence="1" id="KW-0732">Signal</keyword>
<dbReference type="PANTHER" id="PTHR10742:SF382">
    <property type="entry name" value="AMINE OXIDASE DOMAIN-CONTAINING PROTEIN"/>
    <property type="match status" value="1"/>
</dbReference>
<organism evidence="3 4">
    <name type="scientific">Penicillium brevicompactum</name>
    <dbReference type="NCBI Taxonomy" id="5074"/>
    <lineage>
        <taxon>Eukaryota</taxon>
        <taxon>Fungi</taxon>
        <taxon>Dikarya</taxon>
        <taxon>Ascomycota</taxon>
        <taxon>Pezizomycotina</taxon>
        <taxon>Eurotiomycetes</taxon>
        <taxon>Eurotiomycetidae</taxon>
        <taxon>Eurotiales</taxon>
        <taxon>Aspergillaceae</taxon>
        <taxon>Penicillium</taxon>
    </lineage>
</organism>
<protein>
    <submittedName>
        <fullName evidence="3">L-amino-acid oxidase</fullName>
    </submittedName>
</protein>
<gene>
    <name evidence="3" type="ORF">N7541_002546</name>
</gene>
<reference evidence="3" key="1">
    <citation type="submission" date="2022-12" db="EMBL/GenBank/DDBJ databases">
        <authorList>
            <person name="Petersen C."/>
        </authorList>
    </citation>
    <scope>NUCLEOTIDE SEQUENCE</scope>
    <source>
        <strain evidence="3">IBT 35675</strain>
    </source>
</reference>
<evidence type="ECO:0000259" key="2">
    <source>
        <dbReference type="Pfam" id="PF01593"/>
    </source>
</evidence>
<keyword evidence="4" id="KW-1185">Reference proteome</keyword>
<evidence type="ECO:0000313" key="4">
    <source>
        <dbReference type="Proteomes" id="UP001148299"/>
    </source>
</evidence>
<dbReference type="Gene3D" id="3.90.660.10">
    <property type="match status" value="1"/>
</dbReference>
<dbReference type="AlphaFoldDB" id="A0A9W9RK22"/>
<sequence>MNLVLLLCSVTLLGSVGYLESSYWADPTGRWFDGVVNLEQHKLERKLVESIKSKKFGIIGAGISGLLTAFLLQSVGIHDWQIMEASTRIGGRIHTIYLNNTDASEYQYQEAGAMRLPYSVTDSETGQQVVVQDTQMIEQLAHSLNEMNNHDPSLAIEFIPWVHSKLDISDQLSMAESKGNSMLVDQTVISHSNIGAVQRARQAVAEVKGLNNTKVKEFANNIFVAHQKSLLAGHFNYSSYSYLVNVLGADFNVADLAGQSSNYWPLWESEDVYLLASEWRTIDKGMQRLTDAFKPLVLNRTKLNFEVGEVQHDKQTGKLNVMPHSVAGNSSDIMQVDYLFNSVPFNLVRFWDLPPHSSRLRRAINRMIYSGSVKMILHFRTRFWENLKYPILGGCLSSDNPMFGELCYPSYNINGSGPGVLLSYVASDDARALCALSENQHVNRILAYLKSLHGPVVYKQFTGLYHRHCWDHEPYSGGAWSAPSTSQQPLYLPAYFRTEHNTVYIGEHTSITHSYIFSALESAVRGTVQMLVDVGLTMEAKQIIETWMGRWMD</sequence>
<feature type="signal peptide" evidence="1">
    <location>
        <begin position="1"/>
        <end position="21"/>
    </location>
</feature>
<dbReference type="PANTHER" id="PTHR10742">
    <property type="entry name" value="FLAVIN MONOAMINE OXIDASE"/>
    <property type="match status" value="1"/>
</dbReference>
<accession>A0A9W9RK22</accession>
<feature type="domain" description="Amine oxidase" evidence="2">
    <location>
        <begin position="63"/>
        <end position="526"/>
    </location>
</feature>
<dbReference type="SUPFAM" id="SSF51905">
    <property type="entry name" value="FAD/NAD(P)-binding domain"/>
    <property type="match status" value="1"/>
</dbReference>
<name>A0A9W9RK22_PENBR</name>
<dbReference type="InterPro" id="IPR002937">
    <property type="entry name" value="Amino_oxidase"/>
</dbReference>
<dbReference type="Gene3D" id="3.50.50.60">
    <property type="entry name" value="FAD/NAD(P)-binding domain"/>
    <property type="match status" value="1"/>
</dbReference>
<reference evidence="3" key="2">
    <citation type="journal article" date="2023" name="IMA Fungus">
        <title>Comparative genomic study of the Penicillium genus elucidates a diverse pangenome and 15 lateral gene transfer events.</title>
        <authorList>
            <person name="Petersen C."/>
            <person name="Sorensen T."/>
            <person name="Nielsen M.R."/>
            <person name="Sondergaard T.E."/>
            <person name="Sorensen J.L."/>
            <person name="Fitzpatrick D.A."/>
            <person name="Frisvad J.C."/>
            <person name="Nielsen K.L."/>
        </authorList>
    </citation>
    <scope>NUCLEOTIDE SEQUENCE</scope>
    <source>
        <strain evidence="3">IBT 35675</strain>
    </source>
</reference>
<dbReference type="SUPFAM" id="SSF54373">
    <property type="entry name" value="FAD-linked reductases, C-terminal domain"/>
    <property type="match status" value="1"/>
</dbReference>
<dbReference type="InterPro" id="IPR036188">
    <property type="entry name" value="FAD/NAD-bd_sf"/>
</dbReference>
<dbReference type="Pfam" id="PF01593">
    <property type="entry name" value="Amino_oxidase"/>
    <property type="match status" value="1"/>
</dbReference>
<feature type="chain" id="PRO_5040879717" evidence="1">
    <location>
        <begin position="22"/>
        <end position="553"/>
    </location>
</feature>
<dbReference type="EMBL" id="JAPZBR010000002">
    <property type="protein sequence ID" value="KAJ5361702.1"/>
    <property type="molecule type" value="Genomic_DNA"/>
</dbReference>